<feature type="transmembrane region" description="Helical" evidence="3">
    <location>
        <begin position="27"/>
        <end position="48"/>
    </location>
</feature>
<dbReference type="InterPro" id="IPR005754">
    <property type="entry name" value="Sortase"/>
</dbReference>
<proteinExistence type="predicted"/>
<comment type="caution">
    <text evidence="4">The sequence shown here is derived from an EMBL/GenBank/DDBJ whole genome shotgun (WGS) entry which is preliminary data.</text>
</comment>
<reference evidence="4 5" key="1">
    <citation type="journal article" date="2014" name="Genome Announc.">
        <title>Draft Genome Sequence of Streptomyces fradiae ATCC 19609, a Strain Highly Sensitive to Antibiotics.</title>
        <authorList>
            <person name="Bekker O.B."/>
            <person name="Klimina K.M."/>
            <person name="Vatlin A.A."/>
            <person name="Zakharevich N.V."/>
            <person name="Kasianov A.S."/>
            <person name="Danilenko V.N."/>
        </authorList>
    </citation>
    <scope>NUCLEOTIDE SEQUENCE [LARGE SCALE GENOMIC DNA]</scope>
    <source>
        <strain evidence="4 5">ATCC 19609</strain>
    </source>
</reference>
<dbReference type="Gene3D" id="2.40.260.10">
    <property type="entry name" value="Sortase"/>
    <property type="match status" value="1"/>
</dbReference>
<keyword evidence="3" id="KW-0812">Transmembrane</keyword>
<dbReference type="Proteomes" id="UP000028058">
    <property type="component" value="Unassembled WGS sequence"/>
</dbReference>
<evidence type="ECO:0000256" key="3">
    <source>
        <dbReference type="SAM" id="Phobius"/>
    </source>
</evidence>
<dbReference type="InterPro" id="IPR023365">
    <property type="entry name" value="Sortase_dom-sf"/>
</dbReference>
<dbReference type="CDD" id="cd05829">
    <property type="entry name" value="Sortase_F"/>
    <property type="match status" value="1"/>
</dbReference>
<evidence type="ECO:0000256" key="1">
    <source>
        <dbReference type="ARBA" id="ARBA00022801"/>
    </source>
</evidence>
<dbReference type="EMBL" id="JNAD02000018">
    <property type="protein sequence ID" value="RKM91262.1"/>
    <property type="molecule type" value="Genomic_DNA"/>
</dbReference>
<evidence type="ECO:0000313" key="5">
    <source>
        <dbReference type="Proteomes" id="UP000028058"/>
    </source>
</evidence>
<keyword evidence="3" id="KW-1133">Transmembrane helix</keyword>
<evidence type="ECO:0000313" key="4">
    <source>
        <dbReference type="EMBL" id="RKM91262.1"/>
    </source>
</evidence>
<feature type="region of interest" description="Disordered" evidence="2">
    <location>
        <begin position="50"/>
        <end position="111"/>
    </location>
</feature>
<dbReference type="SUPFAM" id="SSF63817">
    <property type="entry name" value="Sortase"/>
    <property type="match status" value="1"/>
</dbReference>
<dbReference type="InterPro" id="IPR042001">
    <property type="entry name" value="Sortase_F"/>
</dbReference>
<keyword evidence="1" id="KW-0378">Hydrolase</keyword>
<feature type="compositionally biased region" description="Gly residues" evidence="2">
    <location>
        <begin position="69"/>
        <end position="85"/>
    </location>
</feature>
<gene>
    <name evidence="4" type="ORF">SFRA_029625</name>
</gene>
<accession>A0A3R7H7F8</accession>
<keyword evidence="3" id="KW-0472">Membrane</keyword>
<protein>
    <submittedName>
        <fullName evidence="4">Class F sortase</fullName>
    </submittedName>
</protein>
<dbReference type="AlphaFoldDB" id="A0A3R7H7F8"/>
<feature type="compositionally biased region" description="Basic and acidic residues" evidence="2">
    <location>
        <begin position="88"/>
        <end position="103"/>
    </location>
</feature>
<evidence type="ECO:0000256" key="2">
    <source>
        <dbReference type="SAM" id="MobiDB-lite"/>
    </source>
</evidence>
<dbReference type="OrthoDB" id="525039at2"/>
<sequence>MNVRTGAGTRAWTAVRKALASRRFRPWLSAGAVAAMAAIVVVATLLAVPEPETGEGAPPPGFGDRRSAGGTGGGDGGPGDDGGAPPGRSRDAPDGIARADPDRQASAVTPPVRLRIPRLRVDAEVQPVGLARDGTVAVPGDAAGTGWYRYGPAPGAPAGSAVLVGHVDSRTGRLGALAALHDVRAGDAVVVRRKGAPAVRYKVVSREVRDRGRLPGELFRRNGPPVLTLITCTLPYDREQGGYRNNLIVTATRVSR</sequence>
<dbReference type="GO" id="GO:0016787">
    <property type="term" value="F:hydrolase activity"/>
    <property type="evidence" value="ECO:0007669"/>
    <property type="project" value="UniProtKB-KW"/>
</dbReference>
<keyword evidence="5" id="KW-1185">Reference proteome</keyword>
<dbReference type="RefSeq" id="WP_063831691.1">
    <property type="nucleotide sequence ID" value="NZ_JBFACB010000029.1"/>
</dbReference>
<dbReference type="Pfam" id="PF04203">
    <property type="entry name" value="Sortase"/>
    <property type="match status" value="1"/>
</dbReference>
<organism evidence="4 5">
    <name type="scientific">Streptomyces xinghaiensis</name>
    <dbReference type="NCBI Taxonomy" id="1038928"/>
    <lineage>
        <taxon>Bacteria</taxon>
        <taxon>Bacillati</taxon>
        <taxon>Actinomycetota</taxon>
        <taxon>Actinomycetes</taxon>
        <taxon>Kitasatosporales</taxon>
        <taxon>Streptomycetaceae</taxon>
        <taxon>Streptomyces</taxon>
    </lineage>
</organism>
<name>A0A3R7H7F8_9ACTN</name>